<comment type="similarity">
    <text evidence="7">Belongs to the binding-protein-dependent transport system permease family.</text>
</comment>
<feature type="domain" description="ABC transmembrane type-1" evidence="8">
    <location>
        <begin position="53"/>
        <end position="241"/>
    </location>
</feature>
<comment type="subcellular location">
    <subcellularLocation>
        <location evidence="1 7">Cell membrane</location>
        <topology evidence="1 7">Multi-pass membrane protein</topology>
    </subcellularLocation>
</comment>
<evidence type="ECO:0000256" key="2">
    <source>
        <dbReference type="ARBA" id="ARBA00022448"/>
    </source>
</evidence>
<keyword evidence="10" id="KW-1185">Reference proteome</keyword>
<evidence type="ECO:0000313" key="10">
    <source>
        <dbReference type="Proteomes" id="UP000193811"/>
    </source>
</evidence>
<dbReference type="PANTHER" id="PTHR30151">
    <property type="entry name" value="ALKANE SULFONATE ABC TRANSPORTER-RELATED, MEMBRANE SUBUNIT"/>
    <property type="match status" value="1"/>
</dbReference>
<dbReference type="InterPro" id="IPR035906">
    <property type="entry name" value="MetI-like_sf"/>
</dbReference>
<reference evidence="9 10" key="1">
    <citation type="submission" date="2016-01" db="EMBL/GenBank/DDBJ databases">
        <title>The new phylogeny of the genus Mycobacterium.</title>
        <authorList>
            <person name="Tarcisio F."/>
            <person name="Conor M."/>
            <person name="Antonella G."/>
            <person name="Elisabetta G."/>
            <person name="Giulia F.S."/>
            <person name="Sara T."/>
            <person name="Anna F."/>
            <person name="Clotilde B."/>
            <person name="Roberto B."/>
            <person name="Veronica D.S."/>
            <person name="Fabio R."/>
            <person name="Monica P."/>
            <person name="Olivier J."/>
            <person name="Enrico T."/>
            <person name="Nicola S."/>
        </authorList>
    </citation>
    <scope>NUCLEOTIDE SEQUENCE [LARGE SCALE GENOMIC DNA]</scope>
    <source>
        <strain evidence="9 10">CCUG 50187</strain>
    </source>
</reference>
<keyword evidence="6 7" id="KW-0472">Membrane</keyword>
<evidence type="ECO:0000259" key="8">
    <source>
        <dbReference type="PROSITE" id="PS50928"/>
    </source>
</evidence>
<dbReference type="SUPFAM" id="SSF161098">
    <property type="entry name" value="MetI-like"/>
    <property type="match status" value="1"/>
</dbReference>
<evidence type="ECO:0000256" key="1">
    <source>
        <dbReference type="ARBA" id="ARBA00004651"/>
    </source>
</evidence>
<organism evidence="9 10">
    <name type="scientific">Mycolicibacterium conceptionense</name>
    <dbReference type="NCBI Taxonomy" id="451644"/>
    <lineage>
        <taxon>Bacteria</taxon>
        <taxon>Bacillati</taxon>
        <taxon>Actinomycetota</taxon>
        <taxon>Actinomycetes</taxon>
        <taxon>Mycobacteriales</taxon>
        <taxon>Mycobacteriaceae</taxon>
        <taxon>Mycolicibacterium</taxon>
    </lineage>
</organism>
<feature type="transmembrane region" description="Helical" evidence="7">
    <location>
        <begin position="55"/>
        <end position="79"/>
    </location>
</feature>
<evidence type="ECO:0000313" key="9">
    <source>
        <dbReference type="EMBL" id="ORV27644.1"/>
    </source>
</evidence>
<feature type="transmembrane region" description="Helical" evidence="7">
    <location>
        <begin position="12"/>
        <end position="35"/>
    </location>
</feature>
<keyword evidence="4 7" id="KW-0812">Transmembrane</keyword>
<dbReference type="Pfam" id="PF00528">
    <property type="entry name" value="BPD_transp_1"/>
    <property type="match status" value="1"/>
</dbReference>
<comment type="caution">
    <text evidence="9">The sequence shown here is derived from an EMBL/GenBank/DDBJ whole genome shotgun (WGS) entry which is preliminary data.</text>
</comment>
<feature type="transmembrane region" description="Helical" evidence="7">
    <location>
        <begin position="119"/>
        <end position="139"/>
    </location>
</feature>
<keyword evidence="2 7" id="KW-0813">Transport</keyword>
<evidence type="ECO:0000256" key="6">
    <source>
        <dbReference type="ARBA" id="ARBA00023136"/>
    </source>
</evidence>
<accession>A0ABX3V9U1</accession>
<keyword evidence="3" id="KW-1003">Cell membrane</keyword>
<feature type="transmembrane region" description="Helical" evidence="7">
    <location>
        <begin position="176"/>
        <end position="198"/>
    </location>
</feature>
<proteinExistence type="inferred from homology"/>
<evidence type="ECO:0000256" key="5">
    <source>
        <dbReference type="ARBA" id="ARBA00022989"/>
    </source>
</evidence>
<dbReference type="EMBL" id="LQOP01000014">
    <property type="protein sequence ID" value="ORV27644.1"/>
    <property type="molecule type" value="Genomic_DNA"/>
</dbReference>
<dbReference type="Gene3D" id="1.10.3720.10">
    <property type="entry name" value="MetI-like"/>
    <property type="match status" value="1"/>
</dbReference>
<evidence type="ECO:0000256" key="7">
    <source>
        <dbReference type="RuleBase" id="RU363032"/>
    </source>
</evidence>
<dbReference type="InterPro" id="IPR000515">
    <property type="entry name" value="MetI-like"/>
</dbReference>
<dbReference type="CDD" id="cd06261">
    <property type="entry name" value="TM_PBP2"/>
    <property type="match status" value="1"/>
</dbReference>
<protein>
    <recommendedName>
        <fullName evidence="8">ABC transmembrane type-1 domain-containing protein</fullName>
    </recommendedName>
</protein>
<evidence type="ECO:0000256" key="4">
    <source>
        <dbReference type="ARBA" id="ARBA00022692"/>
    </source>
</evidence>
<sequence length="252" mass="27646">MAARGKAAAGPLVVFVVIVGLWEATVRLLAIPQYMLPAPSAIAMSFQGNMSELIANGWATLWAALLGYLLGNGFALVMAGFMAEFAPVERALYPWMLALRAVPSVALAPLLLIWIGFNIWPIVITAALICFFPTLVNAIDGFKATDAVTLELMRGLNASRWSVFWRVKLRYSLPNLFSAFKISVASALIGAVVGEWISSEKGLGYMTVVASKYVDTLMLFRAIIGVTVIALVWFFVTIMIERRALRWRQVGR</sequence>
<gene>
    <name evidence="9" type="ORF">AWB98_12350</name>
</gene>
<feature type="transmembrane region" description="Helical" evidence="7">
    <location>
        <begin position="91"/>
        <end position="113"/>
    </location>
</feature>
<name>A0ABX3V9U1_9MYCO</name>
<evidence type="ECO:0000256" key="3">
    <source>
        <dbReference type="ARBA" id="ARBA00022475"/>
    </source>
</evidence>
<dbReference type="PANTHER" id="PTHR30151:SF20">
    <property type="entry name" value="ABC TRANSPORTER PERMEASE PROTEIN HI_0355-RELATED"/>
    <property type="match status" value="1"/>
</dbReference>
<keyword evidence="5 7" id="KW-1133">Transmembrane helix</keyword>
<dbReference type="Proteomes" id="UP000193811">
    <property type="component" value="Unassembled WGS sequence"/>
</dbReference>
<dbReference type="PROSITE" id="PS50928">
    <property type="entry name" value="ABC_TM1"/>
    <property type="match status" value="1"/>
</dbReference>
<feature type="transmembrane region" description="Helical" evidence="7">
    <location>
        <begin position="218"/>
        <end position="240"/>
    </location>
</feature>